<feature type="transmembrane region" description="Helical" evidence="5">
    <location>
        <begin position="23"/>
        <end position="45"/>
    </location>
</feature>
<feature type="transmembrane region" description="Helical" evidence="5">
    <location>
        <begin position="186"/>
        <end position="202"/>
    </location>
</feature>
<accession>A0A2I8VJY5</accession>
<comment type="subcellular location">
    <subcellularLocation>
        <location evidence="1">Membrane</location>
        <topology evidence="1">Multi-pass membrane protein</topology>
    </subcellularLocation>
</comment>
<dbReference type="InterPro" id="IPR022764">
    <property type="entry name" value="Peptidase_S54_rhomboid_dom"/>
</dbReference>
<evidence type="ECO:0000313" key="8">
    <source>
        <dbReference type="Proteomes" id="UP000236584"/>
    </source>
</evidence>
<dbReference type="RefSeq" id="WP_103425929.1">
    <property type="nucleotide sequence ID" value="NZ_CP026309.1"/>
</dbReference>
<evidence type="ECO:0000256" key="5">
    <source>
        <dbReference type="SAM" id="Phobius"/>
    </source>
</evidence>
<feature type="transmembrane region" description="Helical" evidence="5">
    <location>
        <begin position="156"/>
        <end position="174"/>
    </location>
</feature>
<keyword evidence="8" id="KW-1185">Reference proteome</keyword>
<gene>
    <name evidence="7" type="ORF">C2R22_11805</name>
</gene>
<evidence type="ECO:0000259" key="6">
    <source>
        <dbReference type="Pfam" id="PF01694"/>
    </source>
</evidence>
<organism evidence="7 8">
    <name type="scientific">Salinigranum rubrum</name>
    <dbReference type="NCBI Taxonomy" id="755307"/>
    <lineage>
        <taxon>Archaea</taxon>
        <taxon>Methanobacteriati</taxon>
        <taxon>Methanobacteriota</taxon>
        <taxon>Stenosarchaea group</taxon>
        <taxon>Halobacteria</taxon>
        <taxon>Halobacteriales</taxon>
        <taxon>Haloferacaceae</taxon>
        <taxon>Salinigranum</taxon>
    </lineage>
</organism>
<feature type="transmembrane region" description="Helical" evidence="5">
    <location>
        <begin position="65"/>
        <end position="88"/>
    </location>
</feature>
<dbReference type="Gene3D" id="1.20.1540.10">
    <property type="entry name" value="Rhomboid-like"/>
    <property type="match status" value="1"/>
</dbReference>
<dbReference type="Proteomes" id="UP000236584">
    <property type="component" value="Chromosome"/>
</dbReference>
<dbReference type="GeneID" id="35592786"/>
<dbReference type="OrthoDB" id="342472at2157"/>
<dbReference type="Pfam" id="PF01694">
    <property type="entry name" value="Rhomboid"/>
    <property type="match status" value="1"/>
</dbReference>
<evidence type="ECO:0000256" key="3">
    <source>
        <dbReference type="ARBA" id="ARBA00022989"/>
    </source>
</evidence>
<keyword evidence="3 5" id="KW-1133">Transmembrane helix</keyword>
<dbReference type="InterPro" id="IPR035952">
    <property type="entry name" value="Rhomboid-like_sf"/>
</dbReference>
<keyword evidence="4 5" id="KW-0472">Membrane</keyword>
<sequence>MVEDGRVTDARTRLHAWRATRPATTTLVAVLAAAFVVESLVWWLFGFPTMTFWFAASATPSPGWVLAPLAHQSVGHLLGNLLFLVVFGSLAEADLSAPTWYWLFATSALAGTAAQVWSYLLTGVEGGAVGASAGVVALVSFVAVRTVRDGPSTRSTLAYAVGLAGGIGMLALLLSDFVSTTGSAEYAHLIGVTVGAFAGVYVRG</sequence>
<feature type="domain" description="Peptidase S54 rhomboid" evidence="6">
    <location>
        <begin position="64"/>
        <end position="202"/>
    </location>
</feature>
<evidence type="ECO:0000256" key="1">
    <source>
        <dbReference type="ARBA" id="ARBA00004141"/>
    </source>
</evidence>
<dbReference type="SUPFAM" id="SSF144091">
    <property type="entry name" value="Rhomboid-like"/>
    <property type="match status" value="1"/>
</dbReference>
<reference evidence="7 8" key="1">
    <citation type="submission" date="2018-01" db="EMBL/GenBank/DDBJ databases">
        <title>Complete genome sequence of Salinigranum rubrum GX10T, an extremely halophilic archaeon isolated from a marine solar saltern.</title>
        <authorList>
            <person name="Han S."/>
        </authorList>
    </citation>
    <scope>NUCLEOTIDE SEQUENCE [LARGE SCALE GENOMIC DNA]</scope>
    <source>
        <strain evidence="7 8">GX10</strain>
    </source>
</reference>
<evidence type="ECO:0000256" key="4">
    <source>
        <dbReference type="ARBA" id="ARBA00023136"/>
    </source>
</evidence>
<evidence type="ECO:0000313" key="7">
    <source>
        <dbReference type="EMBL" id="AUV82240.1"/>
    </source>
</evidence>
<proteinExistence type="predicted"/>
<evidence type="ECO:0000256" key="2">
    <source>
        <dbReference type="ARBA" id="ARBA00022692"/>
    </source>
</evidence>
<dbReference type="EMBL" id="CP026309">
    <property type="protein sequence ID" value="AUV82240.1"/>
    <property type="molecule type" value="Genomic_DNA"/>
</dbReference>
<dbReference type="GO" id="GO:0016020">
    <property type="term" value="C:membrane"/>
    <property type="evidence" value="ECO:0007669"/>
    <property type="project" value="UniProtKB-SubCell"/>
</dbReference>
<dbReference type="AlphaFoldDB" id="A0A2I8VJY5"/>
<keyword evidence="2 5" id="KW-0812">Transmembrane</keyword>
<dbReference type="GO" id="GO:0004252">
    <property type="term" value="F:serine-type endopeptidase activity"/>
    <property type="evidence" value="ECO:0007669"/>
    <property type="project" value="InterPro"/>
</dbReference>
<feature type="transmembrane region" description="Helical" evidence="5">
    <location>
        <begin position="100"/>
        <end position="120"/>
    </location>
</feature>
<name>A0A2I8VJY5_9EURY</name>
<protein>
    <recommendedName>
        <fullName evidence="6">Peptidase S54 rhomboid domain-containing protein</fullName>
    </recommendedName>
</protein>
<dbReference type="KEGG" id="srub:C2R22_11805"/>
<feature type="transmembrane region" description="Helical" evidence="5">
    <location>
        <begin position="126"/>
        <end position="144"/>
    </location>
</feature>